<keyword evidence="11" id="KW-1185">Reference proteome</keyword>
<feature type="compositionally biased region" description="Polar residues" evidence="7">
    <location>
        <begin position="122"/>
        <end position="132"/>
    </location>
</feature>
<gene>
    <name evidence="10" type="ORF">DNTS_015947</name>
</gene>
<feature type="coiled-coil region" evidence="6">
    <location>
        <begin position="988"/>
        <end position="1068"/>
    </location>
</feature>
<feature type="coiled-coil region" evidence="6">
    <location>
        <begin position="1156"/>
        <end position="1201"/>
    </location>
</feature>
<evidence type="ECO:0000256" key="7">
    <source>
        <dbReference type="SAM" id="MobiDB-lite"/>
    </source>
</evidence>
<feature type="compositionally biased region" description="Low complexity" evidence="7">
    <location>
        <begin position="243"/>
        <end position="258"/>
    </location>
</feature>
<protein>
    <recommendedName>
        <fullName evidence="9">Ribosome receptor lysine/proline rich domain-containing protein</fullName>
    </recommendedName>
</protein>
<sequence>STLAAIMDFYDPQTIGLVVFGGFMVFSAIGIALVSTFSMKETSYEEALAKQRKEQGKSQSSQRLDKKKKGKASEKKNRNKKKEDKPNGKLIESETPPEVSIPSVEPSLEVVTLAPKQEAPAQKSSPATSTQKPASSAVVQKPAPPPAQKSTQASQSQKSAPPPPAERSTPAPTVQLSAATTQQSVPAAPAQKSTSSVPSQKAILDGPKSSSEKKTPSSNPPQRSSHPAPIGKSADAQQVNAMVSPQKSSSSASSQKPVSNPPFKKGTHPVPSQKTSTGAPAEKTTKAQIAAAPAPVQNSSLTDGIPNQIKVPPSQKPAISSVASSPPPEDSPLVPSPKPRRKKKAKAQSTTPEVPAKSVAPLEVVTKKVPIMAVPPVGTSLPAPENHFPVSAEEPKQDAPSKKKAASKRKTETGINLLKYLDKICHPCLILAVAAIPAESPTYLPYKALHSMVRSMEFSEKEAHQLMEILSDKSGIMLDTWQKAAQKGDPLVLLKKQLEERDEQLAAEQEDSAAAKTRLRDLAKELSVEKSKLTSIETRLSSQLSKREQDLIALKARMQGSHQDHLAETQQLNAKIKALQDQLEKGPNAQMARLQQENTILRDALNQATSQMESKQNAELAKLHQDCIRLNKELGEKNEALQAEEQLRKNVEMKASTTEKQLSQLQEKWMSTEKVLQKHLEEVSEELKQTQCSRNNLQTQLEQAQKDSTALTDSQAHVASVEAEIKECTEQLEGLQSQLQQINAEREQELKELNDKSEGLTAELEQAKNRQVSMLRSKAMDTKEKENVISKLEEELNQLKSSISKQEDNTTKVQELLQNIKEKDDQISTLQVDLCQLKEKSCEIKTLENTEMLEKLQNSLKEKESAEVLMAEEMRRFKEECGTKLADSTAKMESLQKSITDKENLVMSLQEEVNKLKEVNESQGKSCESLEDAMKSFQDETREVLHSLFPLVNIEQQQSNWLQNFAVKAQEVLHHMQQCQEPHQSTEMEELRGKLVAAQESQSTLQSECEQYRTVLAETEGMLKTLQKSVEEEERVWRTQIMESEQKLRQALEKVQELEATADSLKTGNEVIHQENLKLLEARLEDSSKSAEEMTHLKQVLAETERQLNVTHMEAQTQREELLQVRQQLSEVAHAGHGVAENGWPDAEECQVQVQLEQTEKKLHGEQALNEQLSAEVEQAHEALKKEIENHQEQMKSTGDAAAMEDVTQLKDCLEKERKMTKDLGQAATKLQQLLRNSQEQLAKEKEKVKTLHDQLHIKEGEGEMKQGTSV</sequence>
<feature type="compositionally biased region" description="Low complexity" evidence="7">
    <location>
        <begin position="93"/>
        <end position="111"/>
    </location>
</feature>
<feature type="compositionally biased region" description="Pro residues" evidence="7">
    <location>
        <begin position="325"/>
        <end position="337"/>
    </location>
</feature>
<evidence type="ECO:0000259" key="9">
    <source>
        <dbReference type="Pfam" id="PF05104"/>
    </source>
</evidence>
<evidence type="ECO:0000256" key="8">
    <source>
        <dbReference type="SAM" id="Phobius"/>
    </source>
</evidence>
<keyword evidence="2 8" id="KW-0812">Transmembrane</keyword>
<reference evidence="10 11" key="1">
    <citation type="journal article" date="2019" name="Sci. Data">
        <title>Hybrid genome assembly and annotation of Danionella translucida.</title>
        <authorList>
            <person name="Kadobianskyi M."/>
            <person name="Schulze L."/>
            <person name="Schuelke M."/>
            <person name="Judkewitz B."/>
        </authorList>
    </citation>
    <scope>NUCLEOTIDE SEQUENCE [LARGE SCALE GENOMIC DNA]</scope>
    <source>
        <strain evidence="10 11">Bolton</strain>
    </source>
</reference>
<accession>A0A553R1S4</accession>
<dbReference type="EMBL" id="SRMA01025320">
    <property type="protein sequence ID" value="TRY96127.1"/>
    <property type="molecule type" value="Genomic_DNA"/>
</dbReference>
<name>A0A553R1S4_9TELE</name>
<keyword evidence="5 8" id="KW-0472">Membrane</keyword>
<evidence type="ECO:0000256" key="3">
    <source>
        <dbReference type="ARBA" id="ARBA00022824"/>
    </source>
</evidence>
<evidence type="ECO:0000313" key="10">
    <source>
        <dbReference type="EMBL" id="TRY96127.1"/>
    </source>
</evidence>
<dbReference type="OrthoDB" id="6410656at2759"/>
<feature type="coiled-coil region" evidence="6">
    <location>
        <begin position="491"/>
        <end position="525"/>
    </location>
</feature>
<dbReference type="PANTHER" id="PTHR18939">
    <property type="entry name" value="RIBOSOME BINDING PROTEIN-1"/>
    <property type="match status" value="1"/>
</dbReference>
<evidence type="ECO:0000256" key="2">
    <source>
        <dbReference type="ARBA" id="ARBA00022692"/>
    </source>
</evidence>
<feature type="domain" description="Ribosome receptor lysine/proline rich" evidence="9">
    <location>
        <begin position="39"/>
        <end position="177"/>
    </location>
</feature>
<dbReference type="Proteomes" id="UP000316079">
    <property type="component" value="Unassembled WGS sequence"/>
</dbReference>
<dbReference type="GO" id="GO:0005789">
    <property type="term" value="C:endoplasmic reticulum membrane"/>
    <property type="evidence" value="ECO:0007669"/>
    <property type="project" value="UniProtKB-SubCell"/>
</dbReference>
<comment type="caution">
    <text evidence="10">The sequence shown here is derived from an EMBL/GenBank/DDBJ whole genome shotgun (WGS) entry which is preliminary data.</text>
</comment>
<keyword evidence="3" id="KW-0256">Endoplasmic reticulum</keyword>
<dbReference type="PANTHER" id="PTHR18939:SF4">
    <property type="entry name" value="RIBOSOME-BINDING PROTEIN 1"/>
    <property type="match status" value="1"/>
</dbReference>
<dbReference type="GO" id="GO:0015031">
    <property type="term" value="P:protein transport"/>
    <property type="evidence" value="ECO:0007669"/>
    <property type="project" value="InterPro"/>
</dbReference>
<feature type="compositionally biased region" description="Basic and acidic residues" evidence="7">
    <location>
        <begin position="71"/>
        <end position="87"/>
    </location>
</feature>
<feature type="coiled-coil region" evidence="6">
    <location>
        <begin position="1228"/>
        <end position="1255"/>
    </location>
</feature>
<comment type="subcellular location">
    <subcellularLocation>
        <location evidence="1">Endoplasmic reticulum membrane</location>
        <topology evidence="1">Single-pass membrane protein</topology>
    </subcellularLocation>
</comment>
<evidence type="ECO:0000256" key="5">
    <source>
        <dbReference type="ARBA" id="ARBA00023136"/>
    </source>
</evidence>
<proteinExistence type="predicted"/>
<feature type="region of interest" description="Disordered" evidence="7">
    <location>
        <begin position="44"/>
        <end position="357"/>
    </location>
</feature>
<dbReference type="Pfam" id="PF05104">
    <property type="entry name" value="Rib_recp_KP_reg"/>
    <property type="match status" value="1"/>
</dbReference>
<feature type="coiled-coil region" evidence="6">
    <location>
        <begin position="562"/>
        <end position="919"/>
    </location>
</feature>
<feature type="compositionally biased region" description="Low complexity" evidence="7">
    <location>
        <begin position="148"/>
        <end position="159"/>
    </location>
</feature>
<evidence type="ECO:0000256" key="6">
    <source>
        <dbReference type="SAM" id="Coils"/>
    </source>
</evidence>
<feature type="non-terminal residue" evidence="10">
    <location>
        <position position="1"/>
    </location>
</feature>
<evidence type="ECO:0000256" key="1">
    <source>
        <dbReference type="ARBA" id="ARBA00004389"/>
    </source>
</evidence>
<dbReference type="InterPro" id="IPR007794">
    <property type="entry name" value="Rib_rcpt_KP"/>
</dbReference>
<feature type="transmembrane region" description="Helical" evidence="8">
    <location>
        <begin position="15"/>
        <end position="34"/>
    </location>
</feature>
<organism evidence="10 11">
    <name type="scientific">Danionella cerebrum</name>
    <dbReference type="NCBI Taxonomy" id="2873325"/>
    <lineage>
        <taxon>Eukaryota</taxon>
        <taxon>Metazoa</taxon>
        <taxon>Chordata</taxon>
        <taxon>Craniata</taxon>
        <taxon>Vertebrata</taxon>
        <taxon>Euteleostomi</taxon>
        <taxon>Actinopterygii</taxon>
        <taxon>Neopterygii</taxon>
        <taxon>Teleostei</taxon>
        <taxon>Ostariophysi</taxon>
        <taxon>Cypriniformes</taxon>
        <taxon>Danionidae</taxon>
        <taxon>Danioninae</taxon>
        <taxon>Danionella</taxon>
    </lineage>
</organism>
<evidence type="ECO:0000313" key="11">
    <source>
        <dbReference type="Proteomes" id="UP000316079"/>
    </source>
</evidence>
<feature type="compositionally biased region" description="Polar residues" evidence="7">
    <location>
        <begin position="174"/>
        <end position="199"/>
    </location>
</feature>
<evidence type="ECO:0000256" key="4">
    <source>
        <dbReference type="ARBA" id="ARBA00022989"/>
    </source>
</evidence>
<feature type="region of interest" description="Disordered" evidence="7">
    <location>
        <begin position="379"/>
        <end position="409"/>
    </location>
</feature>
<keyword evidence="4 8" id="KW-1133">Transmembrane helix</keyword>
<keyword evidence="6" id="KW-0175">Coiled coil</keyword>
<dbReference type="InterPro" id="IPR040248">
    <property type="entry name" value="RRBP1"/>
</dbReference>
<feature type="compositionally biased region" description="Basic and acidic residues" evidence="7">
    <location>
        <begin position="47"/>
        <end position="56"/>
    </location>
</feature>
<dbReference type="AlphaFoldDB" id="A0A553R1S4"/>